<dbReference type="SUPFAM" id="SSF51905">
    <property type="entry name" value="FAD/NAD(P)-binding domain"/>
    <property type="match status" value="2"/>
</dbReference>
<dbReference type="SUPFAM" id="SSF56042">
    <property type="entry name" value="PurM C-terminal domain-like"/>
    <property type="match status" value="1"/>
</dbReference>
<reference evidence="9" key="1">
    <citation type="submission" date="2013-03" db="EMBL/GenBank/DDBJ databases">
        <title>Genome Sequence of the Profundibacterium mesophilum strain KAUST100406-0324T from Red Sea, a novel genus in the family Rhodobacteraceae.</title>
        <authorList>
            <person name="Essack M."/>
            <person name="Alam I."/>
            <person name="Lafi F."/>
            <person name="Alawi W."/>
            <person name="Kamanu F."/>
            <person name="Al-Suwailem A."/>
            <person name="Lee O.O."/>
            <person name="Xu Y."/>
            <person name="Bajic V."/>
            <person name="Qian P.-Y."/>
            <person name="Archer J."/>
        </authorList>
    </citation>
    <scope>NUCLEOTIDE SEQUENCE</scope>
    <source>
        <strain evidence="9">KAUST100406-0324</strain>
    </source>
</reference>
<dbReference type="OrthoDB" id="9767928at2"/>
<dbReference type="InterPro" id="IPR036188">
    <property type="entry name" value="FAD/NAD-bd_sf"/>
</dbReference>
<dbReference type="InterPro" id="IPR036676">
    <property type="entry name" value="PurM-like_C_sf"/>
</dbReference>
<evidence type="ECO:0000313" key="9">
    <source>
        <dbReference type="EMBL" id="KAF0677574.1"/>
    </source>
</evidence>
<name>A0A921NZM5_9RHOB</name>
<dbReference type="InterPro" id="IPR017584">
    <property type="entry name" value="Pyridine_nucleo_diS_OxRdtase_N"/>
</dbReference>
<sequence length="728" mass="75961">MRSAPLPLTRDLVLVGGGHAHALVLRAWGMDPLPGARLTIINPEPAAPYTGMLPGHVAGHYARDMLDIDLVKLARFAGARLILGKVDRIDRAAREIGIGGRVIGYDVASLDIGIHSRMPDMPGFSEHAVAAKPLDRYADRWEAHLRALGRGTAPDGIAVIGGGVGGVELAMAMAHGARRASGRPAEVTVIDAGDALSAIGRGARAALHGAMTRLGVRLIEGAGITRIEERSVLLDDGRRIKAGFVVGAAGARPHDWLCGTGLALERGFVRVGPTLQSSDPSIFAAGDCAHLDHAPRPKAGVFAVRQAPILHRNLKIALGGSGRLRRYRPQRDYLKLISQGSRSAVADKWGMRLEGWMLWRWKDRIDRRFMERLSDLPLMPPPRPPRDAADGLVELLGDGQMPCGGCGAKVGMSGLTAALGALPVPMRPDVEKGAGDDAAVLDLGGMRQVITTDQLRPFTEDPWLMARITTLHALGDIWAMGAAPQAALLTLTLPRLGRRLEARMLAEIMDAAGSTLSQAGAEIVGGHTATGPELSIGLTLTGLAGQAPIRIGGAEPGDALILTRPIGSGVILAAEMAGSAPGRAVAAALCEMARTQGPAARILRGAHAMTDVTGFGLAGHLLAMMEASATAARLNLSAVPLMEGARALAQTGTASTLAPENLSHYAGRVSADERIEAALLFDPQTAGGLLAAVPRAQADALLAELAQAGFRAAVIGEVTRGAPFVELI</sequence>
<keyword evidence="3" id="KW-0418">Kinase</keyword>
<feature type="domain" description="PurM-like C-terminal" evidence="7">
    <location>
        <begin position="555"/>
        <end position="721"/>
    </location>
</feature>
<dbReference type="InterPro" id="IPR004536">
    <property type="entry name" value="SPS/SelD"/>
</dbReference>
<gene>
    <name evidence="9" type="primary">selD</name>
    <name evidence="9" type="ORF">PMES_00079</name>
</gene>
<dbReference type="Pfam" id="PF00586">
    <property type="entry name" value="AIRS"/>
    <property type="match status" value="1"/>
</dbReference>
<dbReference type="NCBIfam" id="TIGR03169">
    <property type="entry name" value="Nterm_to_SelD"/>
    <property type="match status" value="1"/>
</dbReference>
<dbReference type="InterPro" id="IPR016188">
    <property type="entry name" value="PurM-like_N"/>
</dbReference>
<dbReference type="InterPro" id="IPR010918">
    <property type="entry name" value="PurM-like_C_dom"/>
</dbReference>
<keyword evidence="2" id="KW-0547">Nucleotide-binding</keyword>
<feature type="domain" description="FAD/NAD(P)-binding" evidence="8">
    <location>
        <begin position="11"/>
        <end position="306"/>
    </location>
</feature>
<evidence type="ECO:0000256" key="5">
    <source>
        <dbReference type="ARBA" id="ARBA00023266"/>
    </source>
</evidence>
<evidence type="ECO:0000259" key="8">
    <source>
        <dbReference type="Pfam" id="PF07992"/>
    </source>
</evidence>
<dbReference type="EMBL" id="APKE01000001">
    <property type="protein sequence ID" value="KAF0677574.1"/>
    <property type="molecule type" value="Genomic_DNA"/>
</dbReference>
<accession>A0A921NZM5</accession>
<dbReference type="GO" id="GO:0005737">
    <property type="term" value="C:cytoplasm"/>
    <property type="evidence" value="ECO:0007669"/>
    <property type="project" value="TreeGrafter"/>
</dbReference>
<organism evidence="9 10">
    <name type="scientific">Profundibacterium mesophilum KAUST100406-0324</name>
    <dbReference type="NCBI Taxonomy" id="1037889"/>
    <lineage>
        <taxon>Bacteria</taxon>
        <taxon>Pseudomonadati</taxon>
        <taxon>Pseudomonadota</taxon>
        <taxon>Alphaproteobacteria</taxon>
        <taxon>Rhodobacterales</taxon>
        <taxon>Roseobacteraceae</taxon>
        <taxon>Profundibacterium</taxon>
    </lineage>
</organism>
<protein>
    <submittedName>
        <fullName evidence="9">Selenide water dikinase</fullName>
        <ecNumber evidence="9">2.7.9.3</ecNumber>
    </submittedName>
</protein>
<evidence type="ECO:0000256" key="2">
    <source>
        <dbReference type="ARBA" id="ARBA00022741"/>
    </source>
</evidence>
<dbReference type="PRINTS" id="PR00368">
    <property type="entry name" value="FADPNR"/>
</dbReference>
<keyword evidence="1 9" id="KW-0808">Transferase</keyword>
<comment type="caution">
    <text evidence="9">The sequence shown here is derived from an EMBL/GenBank/DDBJ whole genome shotgun (WGS) entry which is preliminary data.</text>
</comment>
<evidence type="ECO:0000313" key="10">
    <source>
        <dbReference type="Proteomes" id="UP000698242"/>
    </source>
</evidence>
<dbReference type="InterPro" id="IPR036921">
    <property type="entry name" value="PurM-like_N_sf"/>
</dbReference>
<dbReference type="AlphaFoldDB" id="A0A921NZM5"/>
<dbReference type="InterPro" id="IPR023753">
    <property type="entry name" value="FAD/NAD-binding_dom"/>
</dbReference>
<evidence type="ECO:0000256" key="1">
    <source>
        <dbReference type="ARBA" id="ARBA00022679"/>
    </source>
</evidence>
<dbReference type="GO" id="GO:0016491">
    <property type="term" value="F:oxidoreductase activity"/>
    <property type="evidence" value="ECO:0007669"/>
    <property type="project" value="InterPro"/>
</dbReference>
<dbReference type="CDD" id="cd02195">
    <property type="entry name" value="SelD"/>
    <property type="match status" value="1"/>
</dbReference>
<keyword evidence="4" id="KW-0067">ATP-binding</keyword>
<dbReference type="GO" id="GO:0005524">
    <property type="term" value="F:ATP binding"/>
    <property type="evidence" value="ECO:0007669"/>
    <property type="project" value="UniProtKB-KW"/>
</dbReference>
<proteinExistence type="predicted"/>
<dbReference type="Gene3D" id="3.30.1330.10">
    <property type="entry name" value="PurM-like, N-terminal domain"/>
    <property type="match status" value="1"/>
</dbReference>
<evidence type="ECO:0000259" key="6">
    <source>
        <dbReference type="Pfam" id="PF00586"/>
    </source>
</evidence>
<dbReference type="NCBIfam" id="TIGR00476">
    <property type="entry name" value="selD"/>
    <property type="match status" value="1"/>
</dbReference>
<dbReference type="SUPFAM" id="SSF55326">
    <property type="entry name" value="PurM N-terminal domain-like"/>
    <property type="match status" value="1"/>
</dbReference>
<evidence type="ECO:0000256" key="4">
    <source>
        <dbReference type="ARBA" id="ARBA00022840"/>
    </source>
</evidence>
<dbReference type="Pfam" id="PF02769">
    <property type="entry name" value="AIRS_C"/>
    <property type="match status" value="1"/>
</dbReference>
<dbReference type="RefSeq" id="WP_159963549.1">
    <property type="nucleotide sequence ID" value="NZ_APKE01000001.1"/>
</dbReference>
<dbReference type="PANTHER" id="PTHR10256:SF0">
    <property type="entry name" value="INACTIVE SELENIDE, WATER DIKINASE-LIKE PROTEIN-RELATED"/>
    <property type="match status" value="1"/>
</dbReference>
<feature type="domain" description="PurM-like N-terminal" evidence="6">
    <location>
        <begin position="435"/>
        <end position="543"/>
    </location>
</feature>
<evidence type="ECO:0000256" key="3">
    <source>
        <dbReference type="ARBA" id="ARBA00022777"/>
    </source>
</evidence>
<dbReference type="EC" id="2.7.9.3" evidence="9"/>
<dbReference type="GO" id="GO:0004756">
    <property type="term" value="F:selenide, water dikinase activity"/>
    <property type="evidence" value="ECO:0007669"/>
    <property type="project" value="UniProtKB-EC"/>
</dbReference>
<dbReference type="GO" id="GO:0016260">
    <property type="term" value="P:selenocysteine biosynthetic process"/>
    <property type="evidence" value="ECO:0007669"/>
    <property type="project" value="TreeGrafter"/>
</dbReference>
<keyword evidence="5" id="KW-0711">Selenium</keyword>
<dbReference type="Gene3D" id="3.50.50.100">
    <property type="match status" value="1"/>
</dbReference>
<dbReference type="Proteomes" id="UP000698242">
    <property type="component" value="Unassembled WGS sequence"/>
</dbReference>
<evidence type="ECO:0000259" key="7">
    <source>
        <dbReference type="Pfam" id="PF02769"/>
    </source>
</evidence>
<dbReference type="PANTHER" id="PTHR10256">
    <property type="entry name" value="SELENIDE, WATER DIKINASE"/>
    <property type="match status" value="1"/>
</dbReference>
<keyword evidence="10" id="KW-1185">Reference proteome</keyword>
<dbReference type="Pfam" id="PF07992">
    <property type="entry name" value="Pyr_redox_2"/>
    <property type="match status" value="1"/>
</dbReference>
<dbReference type="Gene3D" id="3.90.650.10">
    <property type="entry name" value="PurM-like C-terminal domain"/>
    <property type="match status" value="1"/>
</dbReference>